<reference evidence="1" key="2">
    <citation type="journal article" date="2015" name="Data Brief">
        <title>Shoot transcriptome of the giant reed, Arundo donax.</title>
        <authorList>
            <person name="Barrero R.A."/>
            <person name="Guerrero F.D."/>
            <person name="Moolhuijzen P."/>
            <person name="Goolsby J.A."/>
            <person name="Tidwell J."/>
            <person name="Bellgard S.E."/>
            <person name="Bellgard M.I."/>
        </authorList>
    </citation>
    <scope>NUCLEOTIDE SEQUENCE</scope>
    <source>
        <tissue evidence="1">Shoot tissue taken approximately 20 cm above the soil surface</tissue>
    </source>
</reference>
<evidence type="ECO:0000313" key="1">
    <source>
        <dbReference type="EMBL" id="JAD45331.1"/>
    </source>
</evidence>
<protein>
    <submittedName>
        <fullName evidence="1">Uncharacterized protein</fullName>
    </submittedName>
</protein>
<name>A0A0A9A2K6_ARUDO</name>
<reference evidence="1" key="1">
    <citation type="submission" date="2014-09" db="EMBL/GenBank/DDBJ databases">
        <authorList>
            <person name="Magalhaes I.L.F."/>
            <person name="Oliveira U."/>
            <person name="Santos F.R."/>
            <person name="Vidigal T.H.D.A."/>
            <person name="Brescovit A.D."/>
            <person name="Santos A.J."/>
        </authorList>
    </citation>
    <scope>NUCLEOTIDE SEQUENCE</scope>
    <source>
        <tissue evidence="1">Shoot tissue taken approximately 20 cm above the soil surface</tissue>
    </source>
</reference>
<proteinExistence type="predicted"/>
<organism evidence="1">
    <name type="scientific">Arundo donax</name>
    <name type="common">Giant reed</name>
    <name type="synonym">Donax arundinaceus</name>
    <dbReference type="NCBI Taxonomy" id="35708"/>
    <lineage>
        <taxon>Eukaryota</taxon>
        <taxon>Viridiplantae</taxon>
        <taxon>Streptophyta</taxon>
        <taxon>Embryophyta</taxon>
        <taxon>Tracheophyta</taxon>
        <taxon>Spermatophyta</taxon>
        <taxon>Magnoliopsida</taxon>
        <taxon>Liliopsida</taxon>
        <taxon>Poales</taxon>
        <taxon>Poaceae</taxon>
        <taxon>PACMAD clade</taxon>
        <taxon>Arundinoideae</taxon>
        <taxon>Arundineae</taxon>
        <taxon>Arundo</taxon>
    </lineage>
</organism>
<dbReference type="EMBL" id="GBRH01252564">
    <property type="protein sequence ID" value="JAD45331.1"/>
    <property type="molecule type" value="Transcribed_RNA"/>
</dbReference>
<sequence>MYSYALCKSDAISECLLCDVNYTIHLFEVKSVCYLTFVFPTLWLILL</sequence>
<accession>A0A0A9A2K6</accession>
<dbReference type="AlphaFoldDB" id="A0A0A9A2K6"/>